<dbReference type="Proteomes" id="UP000199672">
    <property type="component" value="Unassembled WGS sequence"/>
</dbReference>
<organism evidence="9 10">
    <name type="scientific">Flavobacterium phragmitis</name>
    <dbReference type="NCBI Taxonomy" id="739143"/>
    <lineage>
        <taxon>Bacteria</taxon>
        <taxon>Pseudomonadati</taxon>
        <taxon>Bacteroidota</taxon>
        <taxon>Flavobacteriia</taxon>
        <taxon>Flavobacteriales</taxon>
        <taxon>Flavobacteriaceae</taxon>
        <taxon>Flavobacterium</taxon>
    </lineage>
</organism>
<evidence type="ECO:0000256" key="1">
    <source>
        <dbReference type="ARBA" id="ARBA00004442"/>
    </source>
</evidence>
<feature type="domain" description="RagB/SusD" evidence="7">
    <location>
        <begin position="537"/>
        <end position="627"/>
    </location>
</feature>
<evidence type="ECO:0000259" key="7">
    <source>
        <dbReference type="Pfam" id="PF07980"/>
    </source>
</evidence>
<dbReference type="STRING" id="739143.SAMN05216297_103205"/>
<protein>
    <submittedName>
        <fullName evidence="9">Starch-binding associating with outer membrane</fullName>
    </submittedName>
</protein>
<evidence type="ECO:0000259" key="8">
    <source>
        <dbReference type="Pfam" id="PF14322"/>
    </source>
</evidence>
<dbReference type="OrthoDB" id="5694214at2"/>
<dbReference type="Pfam" id="PF07980">
    <property type="entry name" value="SusD_RagB"/>
    <property type="match status" value="2"/>
</dbReference>
<feature type="chain" id="PRO_5011441025" evidence="6">
    <location>
        <begin position="28"/>
        <end position="627"/>
    </location>
</feature>
<keyword evidence="5" id="KW-0998">Cell outer membrane</keyword>
<dbReference type="Pfam" id="PF14322">
    <property type="entry name" value="SusD-like_3"/>
    <property type="match status" value="1"/>
</dbReference>
<evidence type="ECO:0000313" key="9">
    <source>
        <dbReference type="EMBL" id="SFC95204.1"/>
    </source>
</evidence>
<dbReference type="InterPro" id="IPR012944">
    <property type="entry name" value="SusD_RagB_dom"/>
</dbReference>
<name>A0A1I1NBV6_9FLAO</name>
<dbReference type="EMBL" id="FOMH01000003">
    <property type="protein sequence ID" value="SFC95204.1"/>
    <property type="molecule type" value="Genomic_DNA"/>
</dbReference>
<dbReference type="InterPro" id="IPR033985">
    <property type="entry name" value="SusD-like_N"/>
</dbReference>
<proteinExistence type="inferred from homology"/>
<dbReference type="GO" id="GO:0009279">
    <property type="term" value="C:cell outer membrane"/>
    <property type="evidence" value="ECO:0007669"/>
    <property type="project" value="UniProtKB-SubCell"/>
</dbReference>
<evidence type="ECO:0000256" key="6">
    <source>
        <dbReference type="SAM" id="SignalP"/>
    </source>
</evidence>
<sequence length="627" mass="70224">MKTKIFSIKAIVALGLTCLLLPLSSCEDQLEVTPYSYFTSANFFSNVDEANMATLGVYEIMSSLETYGWYVPQVFDLDTDIGQVSGLSNDDWRTIPHYLALSQTPFFYTLWSKYYAGIDRANVVIEKIPQMDLYTNGTQTEKDQLKAYLGEAKFLRGFYASELVRLWGDVPFKTKSSQAGDNLRGGLVNRQEIYSQIVKDMKEASELLPATLSLNERVNKWTAKSMLARIALFAGGYSLQPNKQMERPSNYKDYYILAQQQINDVMAANVYKLNNNYAQVFKNQCKHILEPTENIFEVAFFNPSGFRENGSWVGHWNAPTTANGVYASTGTRYLTVRPFYESFQNNDQRKDFAVARYTINAAGARVYGYVTSVRQDEQWAVGKWSREYQTGKTEERQYTHINYVVMRYSDLLLLRAEVENELNGGPNAIALEAINQVRRRAYGLDNTGSGIALTITNAGTGYTTNPTLTITGGGGDYANAVITARNTDNSLKTIVINNVGQGYTSVPTVSITGGGGANAVITASLIPKPATSQIYVPTGLSQNAFLDLIIDERAKELCFEGMRRSDLIRWNKLGTKIAETSTKVLAIRSNYFYPSATNFIPNQHELYPFPQNETDVNKNITRQNPGY</sequence>
<feature type="domain" description="RagB/SusD" evidence="7">
    <location>
        <begin position="327"/>
        <end position="441"/>
    </location>
</feature>
<evidence type="ECO:0000256" key="4">
    <source>
        <dbReference type="ARBA" id="ARBA00023136"/>
    </source>
</evidence>
<dbReference type="Gene3D" id="1.25.40.390">
    <property type="match status" value="1"/>
</dbReference>
<gene>
    <name evidence="9" type="ORF">SAMN05216297_103205</name>
</gene>
<reference evidence="10" key="1">
    <citation type="submission" date="2016-10" db="EMBL/GenBank/DDBJ databases">
        <authorList>
            <person name="Varghese N."/>
            <person name="Submissions S."/>
        </authorList>
    </citation>
    <scope>NUCLEOTIDE SEQUENCE [LARGE SCALE GENOMIC DNA]</scope>
    <source>
        <strain evidence="10">CGMCC 1.10370</strain>
    </source>
</reference>
<evidence type="ECO:0000256" key="3">
    <source>
        <dbReference type="ARBA" id="ARBA00022729"/>
    </source>
</evidence>
<dbReference type="SUPFAM" id="SSF48452">
    <property type="entry name" value="TPR-like"/>
    <property type="match status" value="1"/>
</dbReference>
<accession>A0A1I1NBV6</accession>
<evidence type="ECO:0000313" key="10">
    <source>
        <dbReference type="Proteomes" id="UP000199672"/>
    </source>
</evidence>
<keyword evidence="3 6" id="KW-0732">Signal</keyword>
<dbReference type="AlphaFoldDB" id="A0A1I1NBV6"/>
<keyword evidence="10" id="KW-1185">Reference proteome</keyword>
<dbReference type="RefSeq" id="WP_091491872.1">
    <property type="nucleotide sequence ID" value="NZ_FOMH01000003.1"/>
</dbReference>
<feature type="domain" description="SusD-like N-terminal" evidence="8">
    <location>
        <begin position="106"/>
        <end position="232"/>
    </location>
</feature>
<keyword evidence="4" id="KW-0472">Membrane</keyword>
<evidence type="ECO:0000256" key="5">
    <source>
        <dbReference type="ARBA" id="ARBA00023237"/>
    </source>
</evidence>
<evidence type="ECO:0000256" key="2">
    <source>
        <dbReference type="ARBA" id="ARBA00006275"/>
    </source>
</evidence>
<comment type="similarity">
    <text evidence="2">Belongs to the SusD family.</text>
</comment>
<comment type="subcellular location">
    <subcellularLocation>
        <location evidence="1">Cell outer membrane</location>
    </subcellularLocation>
</comment>
<feature type="signal peptide" evidence="6">
    <location>
        <begin position="1"/>
        <end position="27"/>
    </location>
</feature>
<dbReference type="InterPro" id="IPR011990">
    <property type="entry name" value="TPR-like_helical_dom_sf"/>
</dbReference>